<accession>K6DMI1</accession>
<evidence type="ECO:0000256" key="1">
    <source>
        <dbReference type="SAM" id="Phobius"/>
    </source>
</evidence>
<organism evidence="3 4">
    <name type="scientific">Neobacillus bataviensis LMG 21833</name>
    <dbReference type="NCBI Taxonomy" id="1117379"/>
    <lineage>
        <taxon>Bacteria</taxon>
        <taxon>Bacillati</taxon>
        <taxon>Bacillota</taxon>
        <taxon>Bacilli</taxon>
        <taxon>Bacillales</taxon>
        <taxon>Bacillaceae</taxon>
        <taxon>Neobacillus</taxon>
    </lineage>
</organism>
<dbReference type="AlphaFoldDB" id="K6DMI1"/>
<dbReference type="Pfam" id="PF01973">
    <property type="entry name" value="MptE-like"/>
    <property type="match status" value="1"/>
</dbReference>
<evidence type="ECO:0000259" key="2">
    <source>
        <dbReference type="Pfam" id="PF01973"/>
    </source>
</evidence>
<dbReference type="eggNOG" id="COG2604">
    <property type="taxonomic scope" value="Bacteria"/>
</dbReference>
<comment type="caution">
    <text evidence="3">The sequence shown here is derived from an EMBL/GenBank/DDBJ whole genome shotgun (WGS) entry which is preliminary data.</text>
</comment>
<feature type="transmembrane region" description="Helical" evidence="1">
    <location>
        <begin position="25"/>
        <end position="47"/>
    </location>
</feature>
<keyword evidence="1" id="KW-0472">Membrane</keyword>
<dbReference type="Gene3D" id="3.90.1480.10">
    <property type="entry name" value="Alpha-2,3-sialyltransferase"/>
    <property type="match status" value="1"/>
</dbReference>
<feature type="domain" description="6-hydroxymethylpterin diphosphokinase MptE-like" evidence="2">
    <location>
        <begin position="59"/>
        <end position="215"/>
    </location>
</feature>
<proteinExistence type="predicted"/>
<dbReference type="Proteomes" id="UP000006316">
    <property type="component" value="Unassembled WGS sequence"/>
</dbReference>
<dbReference type="PATRIC" id="fig|1117379.3.peg.2091"/>
<keyword evidence="1" id="KW-0812">Transmembrane</keyword>
<evidence type="ECO:0000313" key="4">
    <source>
        <dbReference type="Proteomes" id="UP000006316"/>
    </source>
</evidence>
<dbReference type="OrthoDB" id="344900at2"/>
<sequence length="290" mass="33894">MTLKERLKSNKFTYLIITKIRRVQYFILPVLLPNIISIIIFNIKRFLRIMGISRKGRYEKLKELKNKHTGERCFIVATGPSLTINDLEKLDHEFTFSMNSICLAFQETDWRPTYYGIQDIGVFNKFEKYIEELDVECKFISDFISKQKPIPDDSFIYPHHLLNHTIPHPKYRTKFSDDAFAVVYDGYSITYSLIQIAVYLGFKEIYLLGADCNYASNMNHHFKEYGIVDPTFLSAGDRMISAYLEAKKYAEKNNIKIFNATRGGKLEVFERVNLDEVLSKNSRLLEVKTV</sequence>
<name>K6DMI1_9BACI</name>
<gene>
    <name evidence="3" type="ORF">BABA_10021</name>
</gene>
<dbReference type="InterPro" id="IPR002826">
    <property type="entry name" value="MptE-like"/>
</dbReference>
<evidence type="ECO:0000313" key="3">
    <source>
        <dbReference type="EMBL" id="EKN69388.1"/>
    </source>
</evidence>
<keyword evidence="4" id="KW-1185">Reference proteome</keyword>
<dbReference type="EMBL" id="AJLS01000056">
    <property type="protein sequence ID" value="EKN69388.1"/>
    <property type="molecule type" value="Genomic_DNA"/>
</dbReference>
<keyword evidence="1" id="KW-1133">Transmembrane helix</keyword>
<dbReference type="STRING" id="1117379.BABA_10021"/>
<dbReference type="RefSeq" id="WP_007085021.1">
    <property type="nucleotide sequence ID" value="NZ_AJLS01000056.1"/>
</dbReference>
<protein>
    <recommendedName>
        <fullName evidence="2">6-hydroxymethylpterin diphosphokinase MptE-like domain-containing protein</fullName>
    </recommendedName>
</protein>
<reference evidence="3 4" key="1">
    <citation type="journal article" date="2012" name="Front. Microbiol.">
        <title>Redundancy and modularity in membrane-associated dissimilatory nitrate reduction in Bacillus.</title>
        <authorList>
            <person name="Heylen K."/>
            <person name="Keltjens J."/>
        </authorList>
    </citation>
    <scope>NUCLEOTIDE SEQUENCE [LARGE SCALE GENOMIC DNA]</scope>
    <source>
        <strain evidence="4">LMG 21833T</strain>
    </source>
</reference>